<dbReference type="InterPro" id="IPR027417">
    <property type="entry name" value="P-loop_NTPase"/>
</dbReference>
<evidence type="ECO:0000256" key="1">
    <source>
        <dbReference type="ARBA" id="ARBA00022737"/>
    </source>
</evidence>
<evidence type="ECO:0000313" key="3">
    <source>
        <dbReference type="EMBL" id="HGW95161.1"/>
    </source>
</evidence>
<organism evidence="3">
    <name type="scientific">Oscillatoriales cyanobacterium SpSt-402</name>
    <dbReference type="NCBI Taxonomy" id="2282168"/>
    <lineage>
        <taxon>Bacteria</taxon>
        <taxon>Bacillati</taxon>
        <taxon>Cyanobacteriota</taxon>
        <taxon>Cyanophyceae</taxon>
        <taxon>Oscillatoriophycideae</taxon>
        <taxon>Oscillatoriales</taxon>
    </lineage>
</organism>
<dbReference type="PANTHER" id="PTHR10039">
    <property type="entry name" value="AMELOGENIN"/>
    <property type="match status" value="1"/>
</dbReference>
<feature type="domain" description="Nephrocystin 3-like N-terminal" evidence="2">
    <location>
        <begin position="79"/>
        <end position="210"/>
    </location>
</feature>
<name>A0A832H6L0_9CYAN</name>
<sequence>MSQKEMAMNQEITVKFGIDTVVNGELTGIRVDELNIWSSHFQAIPEDLRDTFETFINSRTKGFLGRQFIFEELDAFIAQRESGYFIIQGKPGIGKSALMAHLVKRRGYIHHFNIALQAINKPEYFLSSVCAQLIALFELDYSAVPNDAYKSGVFLNQLLAKAGKKLKLDERLVIAIDALDEVDGALPTTANILYLPEDLPGGVFIVVTSRPKYRLPLRVTNSREVELKADSESNEKDVRVYIKSHLADKQMQQHLSDWKVTGEEFTEAMLKKSEGYFMYLRHVLPAIKAGRFVHGKLDELPRGLKEYYHEHWKQMQAEHPNFDKFYKPVVCILAVVKEAVSVNLVAAYTELDPDQVLRAIREWYEFLDEYKIKGTVPMYTIYHATFQKFLKEEIDPDLRTYNSMINRYYKKMLKRKLSEQDGESL</sequence>
<dbReference type="Gene3D" id="3.40.50.300">
    <property type="entry name" value="P-loop containing nucleotide triphosphate hydrolases"/>
    <property type="match status" value="1"/>
</dbReference>
<dbReference type="PANTHER" id="PTHR10039:SF16">
    <property type="entry name" value="GPI INOSITOL-DEACYLASE"/>
    <property type="match status" value="1"/>
</dbReference>
<proteinExistence type="predicted"/>
<protein>
    <submittedName>
        <fullName evidence="3">NACHT domain-containing protein</fullName>
    </submittedName>
</protein>
<keyword evidence="1" id="KW-0677">Repeat</keyword>
<dbReference type="InterPro" id="IPR056884">
    <property type="entry name" value="NPHP3-like_N"/>
</dbReference>
<reference evidence="3" key="1">
    <citation type="journal article" date="2020" name="mSystems">
        <title>Genome- and Community-Level Interaction Insights into Carbon Utilization and Element Cycling Functions of Hydrothermarchaeota in Hydrothermal Sediment.</title>
        <authorList>
            <person name="Zhou Z."/>
            <person name="Liu Y."/>
            <person name="Xu W."/>
            <person name="Pan J."/>
            <person name="Luo Z.H."/>
            <person name="Li M."/>
        </authorList>
    </citation>
    <scope>NUCLEOTIDE SEQUENCE [LARGE SCALE GENOMIC DNA]</scope>
    <source>
        <strain evidence="3">SpSt-402</strain>
    </source>
</reference>
<accession>A0A832H6L0</accession>
<evidence type="ECO:0000259" key="2">
    <source>
        <dbReference type="Pfam" id="PF24883"/>
    </source>
</evidence>
<dbReference type="Pfam" id="PF24883">
    <property type="entry name" value="NPHP3_N"/>
    <property type="match status" value="1"/>
</dbReference>
<gene>
    <name evidence="3" type="ORF">ENR47_12925</name>
</gene>
<comment type="caution">
    <text evidence="3">The sequence shown here is derived from an EMBL/GenBank/DDBJ whole genome shotgun (WGS) entry which is preliminary data.</text>
</comment>
<dbReference type="EMBL" id="DSRD01000804">
    <property type="protein sequence ID" value="HGW95161.1"/>
    <property type="molecule type" value="Genomic_DNA"/>
</dbReference>
<dbReference type="SUPFAM" id="SSF52540">
    <property type="entry name" value="P-loop containing nucleoside triphosphate hydrolases"/>
    <property type="match status" value="1"/>
</dbReference>
<dbReference type="AlphaFoldDB" id="A0A832H6L0"/>